<accession>A0A2I0TDH1</accession>
<evidence type="ECO:0000313" key="3">
    <source>
        <dbReference type="Proteomes" id="UP000233556"/>
    </source>
</evidence>
<keyword evidence="1" id="KW-0472">Membrane</keyword>
<dbReference type="EMBL" id="KZ512177">
    <property type="protein sequence ID" value="PKU31853.1"/>
    <property type="molecule type" value="Genomic_DNA"/>
</dbReference>
<evidence type="ECO:0000313" key="2">
    <source>
        <dbReference type="EMBL" id="PKU31853.1"/>
    </source>
</evidence>
<sequence>MRLEDDTTQACVILGVIFLLSSICIVIKAIHDLAKKEFPKVLLPPIPEPCTSSRNETDTGFFGIVISYEDFIRRSDDPHRDSENRTENDRFTC</sequence>
<keyword evidence="1" id="KW-1133">Transmembrane helix</keyword>
<dbReference type="AlphaFoldDB" id="A0A2I0TDH1"/>
<organism evidence="2 3">
    <name type="scientific">Limosa lapponica baueri</name>
    <dbReference type="NCBI Taxonomy" id="1758121"/>
    <lineage>
        <taxon>Eukaryota</taxon>
        <taxon>Metazoa</taxon>
        <taxon>Chordata</taxon>
        <taxon>Craniata</taxon>
        <taxon>Vertebrata</taxon>
        <taxon>Euteleostomi</taxon>
        <taxon>Archelosauria</taxon>
        <taxon>Archosauria</taxon>
        <taxon>Dinosauria</taxon>
        <taxon>Saurischia</taxon>
        <taxon>Theropoda</taxon>
        <taxon>Coelurosauria</taxon>
        <taxon>Aves</taxon>
        <taxon>Neognathae</taxon>
        <taxon>Neoaves</taxon>
        <taxon>Charadriiformes</taxon>
        <taxon>Scolopacidae</taxon>
        <taxon>Limosa</taxon>
    </lineage>
</organism>
<dbReference type="Proteomes" id="UP000233556">
    <property type="component" value="Unassembled WGS sequence"/>
</dbReference>
<feature type="transmembrane region" description="Helical" evidence="1">
    <location>
        <begin position="12"/>
        <end position="30"/>
    </location>
</feature>
<evidence type="ECO:0000256" key="1">
    <source>
        <dbReference type="SAM" id="Phobius"/>
    </source>
</evidence>
<keyword evidence="3" id="KW-1185">Reference proteome</keyword>
<name>A0A2I0TDH1_LIMLA</name>
<reference evidence="3" key="2">
    <citation type="submission" date="2017-12" db="EMBL/GenBank/DDBJ databases">
        <title>Genome sequence of the Bar-tailed Godwit (Limosa lapponica baueri).</title>
        <authorList>
            <person name="Lima N.C.B."/>
            <person name="Parody-Merino A.M."/>
            <person name="Battley P.F."/>
            <person name="Fidler A.E."/>
            <person name="Prosdocimi F."/>
        </authorList>
    </citation>
    <scope>NUCLEOTIDE SEQUENCE [LARGE SCALE GENOMIC DNA]</scope>
</reference>
<dbReference type="OrthoDB" id="9392007at2759"/>
<gene>
    <name evidence="2" type="ORF">llap_17843</name>
</gene>
<keyword evidence="1" id="KW-0812">Transmembrane</keyword>
<reference evidence="3" key="1">
    <citation type="submission" date="2017-11" db="EMBL/GenBank/DDBJ databases">
        <authorList>
            <person name="Lima N.C."/>
            <person name="Parody-Merino A.M."/>
            <person name="Battley P.F."/>
            <person name="Fidler A.E."/>
            <person name="Prosdocimi F."/>
        </authorList>
    </citation>
    <scope>NUCLEOTIDE SEQUENCE [LARGE SCALE GENOMIC DNA]</scope>
</reference>
<proteinExistence type="predicted"/>
<protein>
    <submittedName>
        <fullName evidence="2">Uncharacterized protein</fullName>
    </submittedName>
</protein>